<name>A0A1B0T6W8_CHRMO</name>
<dbReference type="InterPro" id="IPR045012">
    <property type="entry name" value="NLP"/>
</dbReference>
<evidence type="ECO:0000256" key="3">
    <source>
        <dbReference type="ARBA" id="ARBA00023163"/>
    </source>
</evidence>
<keyword evidence="3" id="KW-0804">Transcription</keyword>
<dbReference type="GO" id="GO:0003700">
    <property type="term" value="F:DNA-binding transcription factor activity"/>
    <property type="evidence" value="ECO:0007669"/>
    <property type="project" value="InterPro"/>
</dbReference>
<dbReference type="Pfam" id="PF02042">
    <property type="entry name" value="RWP-RK"/>
    <property type="match status" value="1"/>
</dbReference>
<dbReference type="CDD" id="cd05992">
    <property type="entry name" value="PB1"/>
    <property type="match status" value="1"/>
</dbReference>
<sequence length="627" mass="70231">MMRGNSVGGGSRSMVLGALKSRYSCLSEPLPPATAGGLDNDGRYLHPLWVFGSRDDEPHSPPAPSSYKPMLDLNIAIDPHMIKDKIKAVLSGLRFHEPRVLVQFWSPVTVRKRCSLTTLEQPFGLGAVDEGLYMYRLESEQRMFAIEEEHKEELGPPGRVYCQKLPEWSFGIHTLPVRQYVQDLAACYNIHGYIILPVFEPGSGCCLGVLELITSSNCIDNAFEVREVLRALKEENLRSSNIFQDHSFYVSCVHTQVRDERRQHEQDEIQIKPSIFDAAEGTGQSAVPCLDVGIEDFDINPGTTQRNRKKSVSSISLEEIKKHFGKTIDEAAAILNVSRSTLKRICRNLGIQRWPYRYLQSPPPITLSTEIGVMPPDSENEQQFIENERNNTNKSDTNIKLKRTDISVGLEEINEHSAENVKELEDMPLEVMSENSDNESSNSGSVGTSLGVVRYRGKGIPQRKRKRSGRVIGLEKIQKHGKMIDEAAAIHNDSMSMVGHSFTNQQEQTNLPDGRAQPNTSMIEQYIENTATYIVENLTIKARYKENTVEFPFIPSDGLVKLEELIATKFQLGLGSFKIKYEDSDGEMILIACDSALIESVGDSKQPVDPTVLRLLVFARCESQPDA</sequence>
<organism evidence="7">
    <name type="scientific">Chrysanthemum morifolium</name>
    <name type="common">Florist's daisy</name>
    <name type="synonym">Dendranthema grandiflorum</name>
    <dbReference type="NCBI Taxonomy" id="41568"/>
    <lineage>
        <taxon>Eukaryota</taxon>
        <taxon>Viridiplantae</taxon>
        <taxon>Streptophyta</taxon>
        <taxon>Embryophyta</taxon>
        <taxon>Tracheophyta</taxon>
        <taxon>Spermatophyta</taxon>
        <taxon>Magnoliopsida</taxon>
        <taxon>eudicotyledons</taxon>
        <taxon>Gunneridae</taxon>
        <taxon>Pentapetalae</taxon>
        <taxon>asterids</taxon>
        <taxon>campanulids</taxon>
        <taxon>Asterales</taxon>
        <taxon>Asteraceae</taxon>
        <taxon>Asteroideae</taxon>
        <taxon>Anthemideae</taxon>
        <taxon>Artemisiinae</taxon>
        <taxon>Chrysanthemum</taxon>
    </lineage>
</organism>
<feature type="domain" description="RWP-RK" evidence="5">
    <location>
        <begin position="299"/>
        <end position="382"/>
    </location>
</feature>
<evidence type="ECO:0000259" key="5">
    <source>
        <dbReference type="PROSITE" id="PS51519"/>
    </source>
</evidence>
<feature type="non-terminal residue" evidence="7">
    <location>
        <position position="627"/>
    </location>
</feature>
<dbReference type="PANTHER" id="PTHR32002:SF35">
    <property type="entry name" value="PROTEIN NLP6"/>
    <property type="match status" value="1"/>
</dbReference>
<dbReference type="Gene3D" id="3.10.20.90">
    <property type="entry name" value="Phosphatidylinositol 3-kinase Catalytic Subunit, Chain A, domain 1"/>
    <property type="match status" value="1"/>
</dbReference>
<feature type="domain" description="PB1" evidence="6">
    <location>
        <begin position="537"/>
        <end position="620"/>
    </location>
</feature>
<evidence type="ECO:0000256" key="1">
    <source>
        <dbReference type="ARBA" id="ARBA00023015"/>
    </source>
</evidence>
<dbReference type="PANTHER" id="PTHR32002">
    <property type="entry name" value="PROTEIN NLP8"/>
    <property type="match status" value="1"/>
</dbReference>
<keyword evidence="4" id="KW-0539">Nucleus</keyword>
<dbReference type="GO" id="GO:0003677">
    <property type="term" value="F:DNA binding"/>
    <property type="evidence" value="ECO:0007669"/>
    <property type="project" value="UniProtKB-KW"/>
</dbReference>
<dbReference type="InterPro" id="IPR000270">
    <property type="entry name" value="PB1_dom"/>
</dbReference>
<evidence type="ECO:0000313" key="7">
    <source>
        <dbReference type="EMBL" id="ALF46628.1"/>
    </source>
</evidence>
<dbReference type="SMART" id="SM00666">
    <property type="entry name" value="PB1"/>
    <property type="match status" value="1"/>
</dbReference>
<gene>
    <name evidence="7" type="primary">NLP18</name>
</gene>
<evidence type="ECO:0000256" key="2">
    <source>
        <dbReference type="ARBA" id="ARBA00023125"/>
    </source>
</evidence>
<dbReference type="PROSITE" id="PS51745">
    <property type="entry name" value="PB1"/>
    <property type="match status" value="1"/>
</dbReference>
<dbReference type="Pfam" id="PF00564">
    <property type="entry name" value="PB1"/>
    <property type="match status" value="1"/>
</dbReference>
<dbReference type="SUPFAM" id="SSF54277">
    <property type="entry name" value="CAD &amp; PB1 domains"/>
    <property type="match status" value="1"/>
</dbReference>
<keyword evidence="1" id="KW-0805">Transcription regulation</keyword>
<dbReference type="InterPro" id="IPR003035">
    <property type="entry name" value="RWP-RK_dom"/>
</dbReference>
<evidence type="ECO:0000256" key="4">
    <source>
        <dbReference type="ARBA" id="ARBA00023242"/>
    </source>
</evidence>
<dbReference type="PROSITE" id="PS51519">
    <property type="entry name" value="RWP_RK"/>
    <property type="match status" value="1"/>
</dbReference>
<reference evidence="7" key="1">
    <citation type="submission" date="2015-07" db="EMBL/GenBank/DDBJ databases">
        <title>Phylogenetic and Transcription Analysis of Chrysanthemum NLP Transcription Factors.</title>
        <authorList>
            <person name="Song A."/>
        </authorList>
    </citation>
    <scope>NUCLEOTIDE SEQUENCE</scope>
</reference>
<evidence type="ECO:0000259" key="6">
    <source>
        <dbReference type="PROSITE" id="PS51745"/>
    </source>
</evidence>
<dbReference type="EMBL" id="KT253083">
    <property type="protein sequence ID" value="ALF46628.1"/>
    <property type="molecule type" value="mRNA"/>
</dbReference>
<dbReference type="InterPro" id="IPR053793">
    <property type="entry name" value="PB1-like"/>
</dbReference>
<accession>A0A1B0T6W8</accession>
<keyword evidence="2" id="KW-0238">DNA-binding</keyword>
<proteinExistence type="evidence at transcript level"/>
<dbReference type="AlphaFoldDB" id="A0A1B0T6W8"/>
<protein>
    <submittedName>
        <fullName evidence="7">NIN-like protein</fullName>
    </submittedName>
</protein>